<proteinExistence type="predicted"/>
<accession>A0A7Y9I9E9</accession>
<comment type="caution">
    <text evidence="1">The sequence shown here is derived from an EMBL/GenBank/DDBJ whole genome shotgun (WGS) entry which is preliminary data.</text>
</comment>
<dbReference type="EC" id="2.7.1.48" evidence="1"/>
<dbReference type="Proteomes" id="UP000569914">
    <property type="component" value="Unassembled WGS sequence"/>
</dbReference>
<dbReference type="GO" id="GO:0004849">
    <property type="term" value="F:uridine kinase activity"/>
    <property type="evidence" value="ECO:0007669"/>
    <property type="project" value="UniProtKB-EC"/>
</dbReference>
<dbReference type="InterPro" id="IPR027417">
    <property type="entry name" value="P-loop_NTPase"/>
</dbReference>
<keyword evidence="2" id="KW-1185">Reference proteome</keyword>
<evidence type="ECO:0000313" key="2">
    <source>
        <dbReference type="Proteomes" id="UP000569914"/>
    </source>
</evidence>
<sequence length="212" mass="23476">MDVLETLAVRIRALTGPRSLVAVDGPDAAGKTTLADDLADLLGSAVTRLSVDDFHHPAERRRARGLTPESYLEDSFDVAALAASLRGFAAGDPSVVVGIRDLDTDQPRRTELKVPPRSVLIVDGVFLLRPELAPFWDLACYLHVPERVTLQRALRRDLDRFGDAAEVERRYRLKYLPGQALYRARHDPLAGADLVIDTAEPHRPKIIRTRDG</sequence>
<name>A0A7Y9I9E9_9ACTN</name>
<dbReference type="AlphaFoldDB" id="A0A7Y9I9E9"/>
<gene>
    <name evidence="1" type="ORF">BKA15_003787</name>
</gene>
<organism evidence="1 2">
    <name type="scientific">Microlunatus parietis</name>
    <dbReference type="NCBI Taxonomy" id="682979"/>
    <lineage>
        <taxon>Bacteria</taxon>
        <taxon>Bacillati</taxon>
        <taxon>Actinomycetota</taxon>
        <taxon>Actinomycetes</taxon>
        <taxon>Propionibacteriales</taxon>
        <taxon>Propionibacteriaceae</taxon>
        <taxon>Microlunatus</taxon>
    </lineage>
</organism>
<dbReference type="Gene3D" id="3.40.50.300">
    <property type="entry name" value="P-loop containing nucleotide triphosphate hydrolases"/>
    <property type="match status" value="1"/>
</dbReference>
<dbReference type="RefSeq" id="WP_312879123.1">
    <property type="nucleotide sequence ID" value="NZ_JACCBU010000001.1"/>
</dbReference>
<dbReference type="SUPFAM" id="SSF52540">
    <property type="entry name" value="P-loop containing nucleoside triphosphate hydrolases"/>
    <property type="match status" value="1"/>
</dbReference>
<dbReference type="PANTHER" id="PTHR10285">
    <property type="entry name" value="URIDINE KINASE"/>
    <property type="match status" value="1"/>
</dbReference>
<evidence type="ECO:0000313" key="1">
    <source>
        <dbReference type="EMBL" id="NYE72458.1"/>
    </source>
</evidence>
<protein>
    <submittedName>
        <fullName evidence="1">Uridine kinase</fullName>
        <ecNumber evidence="1">2.7.1.48</ecNumber>
    </submittedName>
</protein>
<keyword evidence="1" id="KW-0808">Transferase</keyword>
<dbReference type="EMBL" id="JACCBU010000001">
    <property type="protein sequence ID" value="NYE72458.1"/>
    <property type="molecule type" value="Genomic_DNA"/>
</dbReference>
<keyword evidence="1" id="KW-0418">Kinase</keyword>
<reference evidence="1 2" key="1">
    <citation type="submission" date="2020-07" db="EMBL/GenBank/DDBJ databases">
        <title>Sequencing the genomes of 1000 actinobacteria strains.</title>
        <authorList>
            <person name="Klenk H.-P."/>
        </authorList>
    </citation>
    <scope>NUCLEOTIDE SEQUENCE [LARGE SCALE GENOMIC DNA]</scope>
    <source>
        <strain evidence="1 2">DSM 22083</strain>
    </source>
</reference>